<dbReference type="PANTHER" id="PTHR45138">
    <property type="entry name" value="REGULATORY COMPONENTS OF SENSORY TRANSDUCTION SYSTEM"/>
    <property type="match status" value="1"/>
</dbReference>
<keyword evidence="3" id="KW-0548">Nucleotidyltransferase</keyword>
<dbReference type="Gene3D" id="3.30.70.270">
    <property type="match status" value="2"/>
</dbReference>
<evidence type="ECO:0000256" key="1">
    <source>
        <dbReference type="SAM" id="Coils"/>
    </source>
</evidence>
<dbReference type="PROSITE" id="PS50887">
    <property type="entry name" value="GGDEF"/>
    <property type="match status" value="1"/>
</dbReference>
<keyword evidence="1" id="KW-0175">Coiled coil</keyword>
<gene>
    <name evidence="3" type="ORF">QOL99_03910</name>
</gene>
<dbReference type="InterPro" id="IPR029787">
    <property type="entry name" value="Nucleotide_cyclase"/>
</dbReference>
<name>A0ABT7JFC8_9DEIO</name>
<dbReference type="GO" id="GO:0052621">
    <property type="term" value="F:diguanylate cyclase activity"/>
    <property type="evidence" value="ECO:0007669"/>
    <property type="project" value="UniProtKB-EC"/>
</dbReference>
<dbReference type="CDD" id="cd01949">
    <property type="entry name" value="GGDEF"/>
    <property type="match status" value="1"/>
</dbReference>
<dbReference type="Proteomes" id="UP001302059">
    <property type="component" value="Unassembled WGS sequence"/>
</dbReference>
<dbReference type="SUPFAM" id="SSF55073">
    <property type="entry name" value="Nucleotide cyclase"/>
    <property type="match status" value="2"/>
</dbReference>
<dbReference type="InterPro" id="IPR019734">
    <property type="entry name" value="TPR_rpt"/>
</dbReference>
<protein>
    <submittedName>
        <fullName evidence="3">Diguanylate cyclase</fullName>
        <ecNumber evidence="3">2.7.7.65</ecNumber>
    </submittedName>
</protein>
<dbReference type="Pfam" id="PF00990">
    <property type="entry name" value="GGDEF"/>
    <property type="match status" value="1"/>
</dbReference>
<organism evidence="3 4">
    <name type="scientific">Deinococcus rhizophilus</name>
    <dbReference type="NCBI Taxonomy" id="3049544"/>
    <lineage>
        <taxon>Bacteria</taxon>
        <taxon>Thermotogati</taxon>
        <taxon>Deinococcota</taxon>
        <taxon>Deinococci</taxon>
        <taxon>Deinococcales</taxon>
        <taxon>Deinococcaceae</taxon>
        <taxon>Deinococcus</taxon>
    </lineage>
</organism>
<evidence type="ECO:0000259" key="2">
    <source>
        <dbReference type="PROSITE" id="PS50887"/>
    </source>
</evidence>
<dbReference type="InterPro" id="IPR000160">
    <property type="entry name" value="GGDEF_dom"/>
</dbReference>
<proteinExistence type="predicted"/>
<keyword evidence="4" id="KW-1185">Reference proteome</keyword>
<dbReference type="RefSeq" id="WP_285521551.1">
    <property type="nucleotide sequence ID" value="NZ_JASNGB010000017.1"/>
</dbReference>
<dbReference type="Gene3D" id="1.25.40.10">
    <property type="entry name" value="Tetratricopeptide repeat domain"/>
    <property type="match status" value="2"/>
</dbReference>
<dbReference type="InterPro" id="IPR043128">
    <property type="entry name" value="Rev_trsase/Diguanyl_cyclase"/>
</dbReference>
<reference evidence="3 4" key="1">
    <citation type="submission" date="2023-05" db="EMBL/GenBank/DDBJ databases">
        <authorList>
            <person name="Gao F."/>
        </authorList>
    </citation>
    <scope>NUCLEOTIDE SEQUENCE [LARGE SCALE GENOMIC DNA]</scope>
    <source>
        <strain evidence="3 4">MIMF12</strain>
    </source>
</reference>
<sequence length="597" mass="64701">MKLFASPLPALLDAPAPLRAALERAPDDHTRAAALLALARHYRAHTLTAAQRLAQAALDTALPLDAPALVVDALSVLASIEEGRGLHEHALDHLALALDLARSHSLDALRSRVHNGRAIVRLTAGDLVGARRDLQEAQGLARASGDQLDLANSHINLAFLEHVAGRAAEALHQLNLLEELMGTLGAEERQMLMPFLHENRAATYLGLARRAHARGRLDAGAEARDRAWTAVAATRASLSHSPSRIIALILEAHAARLCVLEGRLDQALTHAQAAMRHHHEAGQRSYLDALLAMAEVQAARGQLGAAHADYREALAIAHEQGRHRDIQNLLRAVAELHERGGDLPAALATTREALAEADATLERLAVIEQRHDDLFRELREARAQAQDWQESVRRAEEQARHDPLTGLLNRRGLHDRLLTLPEHGGPLLVALLDIDDFKGVNDRYSHAVGDEALRAVAGRLQEAASPGSLLVRWGGEEFLLLHPGTPPDRALETVEHLRRAVAEHSWPTLPDGLRLTISAGYAFAPGPAEADVRRAVAEHSWPTLPDGLRLTISAGYAFAPGPAEADVRAATEQADEFQYQAKRAGRNRVCPAPPTPE</sequence>
<comment type="caution">
    <text evidence="3">The sequence shown here is derived from an EMBL/GenBank/DDBJ whole genome shotgun (WGS) entry which is preliminary data.</text>
</comment>
<dbReference type="NCBIfam" id="TIGR00254">
    <property type="entry name" value="GGDEF"/>
    <property type="match status" value="1"/>
</dbReference>
<dbReference type="SMART" id="SM00028">
    <property type="entry name" value="TPR"/>
    <property type="match status" value="3"/>
</dbReference>
<keyword evidence="3" id="KW-0808">Transferase</keyword>
<evidence type="ECO:0000313" key="4">
    <source>
        <dbReference type="Proteomes" id="UP001302059"/>
    </source>
</evidence>
<dbReference type="SMART" id="SM00267">
    <property type="entry name" value="GGDEF"/>
    <property type="match status" value="1"/>
</dbReference>
<dbReference type="InterPro" id="IPR050469">
    <property type="entry name" value="Diguanylate_Cyclase"/>
</dbReference>
<feature type="coiled-coil region" evidence="1">
    <location>
        <begin position="364"/>
        <end position="398"/>
    </location>
</feature>
<dbReference type="SUPFAM" id="SSF48452">
    <property type="entry name" value="TPR-like"/>
    <property type="match status" value="2"/>
</dbReference>
<evidence type="ECO:0000313" key="3">
    <source>
        <dbReference type="EMBL" id="MDL2343292.1"/>
    </source>
</evidence>
<dbReference type="PANTHER" id="PTHR45138:SF9">
    <property type="entry name" value="DIGUANYLATE CYCLASE DGCM-RELATED"/>
    <property type="match status" value="1"/>
</dbReference>
<feature type="domain" description="GGDEF" evidence="2">
    <location>
        <begin position="425"/>
        <end position="594"/>
    </location>
</feature>
<dbReference type="EMBL" id="JASNGB010000017">
    <property type="protein sequence ID" value="MDL2343292.1"/>
    <property type="molecule type" value="Genomic_DNA"/>
</dbReference>
<dbReference type="InterPro" id="IPR011990">
    <property type="entry name" value="TPR-like_helical_dom_sf"/>
</dbReference>
<dbReference type="EC" id="2.7.7.65" evidence="3"/>
<accession>A0ABT7JFC8</accession>